<keyword evidence="3" id="KW-0663">Pyridoxal phosphate</keyword>
<evidence type="ECO:0000259" key="7">
    <source>
        <dbReference type="Pfam" id="PF03711"/>
    </source>
</evidence>
<accession>A0ABT1HPF5</accession>
<evidence type="ECO:0000259" key="6">
    <source>
        <dbReference type="Pfam" id="PF03709"/>
    </source>
</evidence>
<dbReference type="PANTHER" id="PTHR45229:SF3">
    <property type="entry name" value="BIODEGRADATIVE ARGININE DECARBOXYLASE"/>
    <property type="match status" value="1"/>
</dbReference>
<evidence type="ECO:0000256" key="1">
    <source>
        <dbReference type="ARBA" id="ARBA00010671"/>
    </source>
</evidence>
<dbReference type="Proteomes" id="UP001205311">
    <property type="component" value="Unassembled WGS sequence"/>
</dbReference>
<evidence type="ECO:0000313" key="9">
    <source>
        <dbReference type="Proteomes" id="UP001205311"/>
    </source>
</evidence>
<dbReference type="Pfam" id="PF03709">
    <property type="entry name" value="OKR_DC_1_N"/>
    <property type="match status" value="1"/>
</dbReference>
<dbReference type="InterPro" id="IPR008286">
    <property type="entry name" value="Prn/Lys/Arg_de-COase_C"/>
</dbReference>
<keyword evidence="2" id="KW-0210">Decarboxylase</keyword>
<dbReference type="InterPro" id="IPR011193">
    <property type="entry name" value="Orn/lys/arg_de-COase"/>
</dbReference>
<dbReference type="Gene3D" id="3.90.100.10">
    <property type="entry name" value="Orn/Lys/Arg decarboxylase, C-terminal domain"/>
    <property type="match status" value="1"/>
</dbReference>
<feature type="domain" description="Orn/Lys/Arg decarboxylase N-terminal" evidence="6">
    <location>
        <begin position="21"/>
        <end position="142"/>
    </location>
</feature>
<evidence type="ECO:0000256" key="4">
    <source>
        <dbReference type="ARBA" id="ARBA00023239"/>
    </source>
</evidence>
<dbReference type="Pfam" id="PF01276">
    <property type="entry name" value="OKR_DC_1"/>
    <property type="match status" value="1"/>
</dbReference>
<dbReference type="InterPro" id="IPR036633">
    <property type="entry name" value="Prn/Lys/Arg_de-COase_C_sf"/>
</dbReference>
<dbReference type="InterPro" id="IPR005308">
    <property type="entry name" value="OKR_de-COase_N"/>
</dbReference>
<feature type="domain" description="Orn/Lys/Arg decarboxylases family 1 pyridoxal-P attachment site" evidence="5">
    <location>
        <begin position="148"/>
        <end position="609"/>
    </location>
</feature>
<keyword evidence="9" id="KW-1185">Reference proteome</keyword>
<reference evidence="8 9" key="1">
    <citation type="submission" date="2022-06" db="EMBL/GenBank/DDBJ databases">
        <title>Genomic Encyclopedia of Archaeal and Bacterial Type Strains, Phase II (KMG-II): from individual species to whole genera.</title>
        <authorList>
            <person name="Goeker M."/>
        </authorList>
    </citation>
    <scope>NUCLEOTIDE SEQUENCE [LARGE SCALE GENOMIC DNA]</scope>
    <source>
        <strain evidence="8 9">DSM 40477</strain>
    </source>
</reference>
<proteinExistence type="inferred from homology"/>
<evidence type="ECO:0000256" key="2">
    <source>
        <dbReference type="ARBA" id="ARBA00022793"/>
    </source>
</evidence>
<organism evidence="8 9">
    <name type="scientific">Streptoalloteichus tenebrarius (strain ATCC 17920 / DSM 40477 / JCM 4838 / CBS 697.72 / NBRC 16177 / NCIMB 11028 / NRRL B-12390 / A12253. 1 / ISP 5477)</name>
    <name type="common">Streptomyces tenebrarius</name>
    <dbReference type="NCBI Taxonomy" id="1933"/>
    <lineage>
        <taxon>Bacteria</taxon>
        <taxon>Bacillati</taxon>
        <taxon>Actinomycetota</taxon>
        <taxon>Actinomycetes</taxon>
        <taxon>Pseudonocardiales</taxon>
        <taxon>Pseudonocardiaceae</taxon>
        <taxon>Streptoalloteichus</taxon>
    </lineage>
</organism>
<feature type="domain" description="Orn/Lys/Arg decarboxylase C-terminal" evidence="7">
    <location>
        <begin position="635"/>
        <end position="765"/>
    </location>
</feature>
<dbReference type="Gene3D" id="3.40.640.10">
    <property type="entry name" value="Type I PLP-dependent aspartate aminotransferase-like (Major domain)"/>
    <property type="match status" value="1"/>
</dbReference>
<evidence type="ECO:0000313" key="8">
    <source>
        <dbReference type="EMBL" id="MCP2257395.1"/>
    </source>
</evidence>
<evidence type="ECO:0000256" key="3">
    <source>
        <dbReference type="ARBA" id="ARBA00022898"/>
    </source>
</evidence>
<name>A0ABT1HPF5_STRSD</name>
<gene>
    <name evidence="8" type="ORF">LX15_001080</name>
</gene>
<dbReference type="SUPFAM" id="SSF53383">
    <property type="entry name" value="PLP-dependent transferases"/>
    <property type="match status" value="1"/>
</dbReference>
<sequence>MTGNTLLMALDPGTTKGAAATERLDELTTLLRAKGHRVTTADSAVDATAVITARADLAAALISWELPGGSDGKGESGRPAEAVLRALMDRFSPKLPVFLVARDSGQDDLPLWIAEIVNGWIWLLEDTPGFVAGRVDTAARHYLEDMLPPFFRALRHFEDAHKYSWHTPAHAGGVAFLKSPVGRAFHDYYGERLFRTDLSSSVGELGSLFEHTGPIGDAERHAAKVFGADHTYFVLNGTSSGDRIVIQACVPQQAAVLVDRNCHKAINHGIILSGARPTYLRPVRNGYGLTGPIPPERLTAESIREQVAANPITDGGDAGEAGTMVYAGITNSTYDGLCYDAVRVAELLGTSVRNLHFDEAWFAYARFNPLYERRYGMAIDEQTMPTHAQRPTVFTNHSTHKLLAALSQSAMIHVRCSPDHEFDRHRFNETFMLHASTSPLYPLIASNDVAAGMMSGSGGRWLTTEAITEAVRFRQAIIRLGRRFQASGERPPWFFGAWQPPEVIDPKTKKPVPFDKARLELLVTTPSCWTLAPGASWHGFEKMEKDYCLLDPVKVSITCPGVDATGRVDKGFGIPAKIVTAYLGRRGIVVEKTDAYTFLVLFSMGITKGKWGTLLDALTDFKRAYDTGADLVDVLPDLVRAHPDRYGHLTLPALCAQMHQALAVSGFLTLLNEAFTKRIDQVMSPGEAYQLLITGRAGLVRLDELREDHVVVTQVTTYPPGIPVLMPGEKVGPASAPLRSYLSAMEAFDRKFPGFESETHGIHPDTDGTYRLTCAEK</sequence>
<dbReference type="InterPro" id="IPR000310">
    <property type="entry name" value="Orn/Lys/Arg_deCO2ase_major_dom"/>
</dbReference>
<protein>
    <submittedName>
        <fullName evidence="8">Arginine decarboxylase</fullName>
    </submittedName>
</protein>
<dbReference type="EMBL" id="JAMTCP010000004">
    <property type="protein sequence ID" value="MCP2257395.1"/>
    <property type="molecule type" value="Genomic_DNA"/>
</dbReference>
<dbReference type="InterPro" id="IPR015422">
    <property type="entry name" value="PyrdxlP-dep_Trfase_small"/>
</dbReference>
<keyword evidence="4" id="KW-0456">Lyase</keyword>
<comment type="similarity">
    <text evidence="1">Belongs to the Orn/Lys/Arg decarboxylase class-I family.</text>
</comment>
<dbReference type="Pfam" id="PF03711">
    <property type="entry name" value="OKR_DC_1_C"/>
    <property type="match status" value="1"/>
</dbReference>
<dbReference type="PANTHER" id="PTHR45229">
    <property type="entry name" value="CONSTITUTIVE ORNITHINE DECARBOXYLASE"/>
    <property type="match status" value="1"/>
</dbReference>
<evidence type="ECO:0000259" key="5">
    <source>
        <dbReference type="Pfam" id="PF01276"/>
    </source>
</evidence>
<dbReference type="InterPro" id="IPR015421">
    <property type="entry name" value="PyrdxlP-dep_Trfase_major"/>
</dbReference>
<dbReference type="PIRSF" id="PIRSF009393">
    <property type="entry name" value="Orn_decarb"/>
    <property type="match status" value="1"/>
</dbReference>
<dbReference type="CDD" id="cd00615">
    <property type="entry name" value="Orn_deC_like"/>
    <property type="match status" value="1"/>
</dbReference>
<dbReference type="Gene3D" id="3.40.50.2300">
    <property type="match status" value="1"/>
</dbReference>
<dbReference type="InterPro" id="IPR015424">
    <property type="entry name" value="PyrdxlP-dep_Trfase"/>
</dbReference>
<dbReference type="Gene3D" id="3.90.1150.10">
    <property type="entry name" value="Aspartate Aminotransferase, domain 1"/>
    <property type="match status" value="1"/>
</dbReference>
<dbReference type="RefSeq" id="WP_253668361.1">
    <property type="nucleotide sequence ID" value="NZ_JAMTCP010000004.1"/>
</dbReference>
<dbReference type="SUPFAM" id="SSF55904">
    <property type="entry name" value="Ornithine decarboxylase C-terminal domain"/>
    <property type="match status" value="1"/>
</dbReference>
<comment type="caution">
    <text evidence="8">The sequence shown here is derived from an EMBL/GenBank/DDBJ whole genome shotgun (WGS) entry which is preliminary data.</text>
</comment>